<keyword evidence="4 14" id="KW-0732">Signal</keyword>
<evidence type="ECO:0000313" key="16">
    <source>
        <dbReference type="EnsemblMetazoa" id="AMEM019233-PA"/>
    </source>
</evidence>
<keyword evidence="17" id="KW-1185">Reference proteome</keyword>
<evidence type="ECO:0000256" key="14">
    <source>
        <dbReference type="SAM" id="SignalP"/>
    </source>
</evidence>
<dbReference type="InterPro" id="IPR043504">
    <property type="entry name" value="Peptidase_S1_PA_chymotrypsin"/>
</dbReference>
<dbReference type="PRINTS" id="PR00722">
    <property type="entry name" value="CHYMOTRYPSIN"/>
</dbReference>
<evidence type="ECO:0000256" key="10">
    <source>
        <dbReference type="ARBA" id="ARBA00024195"/>
    </source>
</evidence>
<dbReference type="PROSITE" id="PS00134">
    <property type="entry name" value="TRYPSIN_HIS"/>
    <property type="match status" value="1"/>
</dbReference>
<organism evidence="16 17">
    <name type="scientific">Anopheles merus</name>
    <name type="common">Mosquito</name>
    <dbReference type="NCBI Taxonomy" id="30066"/>
    <lineage>
        <taxon>Eukaryota</taxon>
        <taxon>Metazoa</taxon>
        <taxon>Ecdysozoa</taxon>
        <taxon>Arthropoda</taxon>
        <taxon>Hexapoda</taxon>
        <taxon>Insecta</taxon>
        <taxon>Pterygota</taxon>
        <taxon>Neoptera</taxon>
        <taxon>Endopterygota</taxon>
        <taxon>Diptera</taxon>
        <taxon>Nematocera</taxon>
        <taxon>Culicoidea</taxon>
        <taxon>Culicidae</taxon>
        <taxon>Anophelinae</taxon>
        <taxon>Anopheles</taxon>
    </lineage>
</organism>
<evidence type="ECO:0000256" key="8">
    <source>
        <dbReference type="ARBA" id="ARBA00023145"/>
    </source>
</evidence>
<keyword evidence="5" id="KW-0222">Digestion</keyword>
<keyword evidence="8" id="KW-0865">Zymogen</keyword>
<dbReference type="SUPFAM" id="SSF50494">
    <property type="entry name" value="Trypsin-like serine proteases"/>
    <property type="match status" value="1"/>
</dbReference>
<comment type="catalytic activity">
    <reaction evidence="11">
        <text>Preferential cleavage: Arg-|-Xaa, Lys-|-Xaa.</text>
        <dbReference type="EC" id="3.4.21.4"/>
    </reaction>
</comment>
<dbReference type="Proteomes" id="UP000075903">
    <property type="component" value="Unassembled WGS sequence"/>
</dbReference>
<dbReference type="InterPro" id="IPR033116">
    <property type="entry name" value="TRYPSIN_SER"/>
</dbReference>
<keyword evidence="2" id="KW-0964">Secreted</keyword>
<dbReference type="InterPro" id="IPR001254">
    <property type="entry name" value="Trypsin_dom"/>
</dbReference>
<dbReference type="PANTHER" id="PTHR24276">
    <property type="entry name" value="POLYSERASE-RELATED"/>
    <property type="match status" value="1"/>
</dbReference>
<reference evidence="16" key="1">
    <citation type="submission" date="2020-05" db="UniProtKB">
        <authorList>
            <consortium name="EnsemblMetazoa"/>
        </authorList>
    </citation>
    <scope>IDENTIFICATION</scope>
    <source>
        <strain evidence="16">MAF</strain>
    </source>
</reference>
<dbReference type="PROSITE" id="PS00135">
    <property type="entry name" value="TRYPSIN_SER"/>
    <property type="match status" value="1"/>
</dbReference>
<evidence type="ECO:0000256" key="3">
    <source>
        <dbReference type="ARBA" id="ARBA00022670"/>
    </source>
</evidence>
<keyword evidence="7 13" id="KW-0720">Serine protease</keyword>
<dbReference type="InterPro" id="IPR018114">
    <property type="entry name" value="TRYPSIN_HIS"/>
</dbReference>
<keyword evidence="3 13" id="KW-0645">Protease</keyword>
<dbReference type="Gene3D" id="2.40.10.10">
    <property type="entry name" value="Trypsin-like serine proteases"/>
    <property type="match status" value="1"/>
</dbReference>
<accession>A0A1Y9IS50</accession>
<evidence type="ECO:0000256" key="7">
    <source>
        <dbReference type="ARBA" id="ARBA00022825"/>
    </source>
</evidence>
<protein>
    <recommendedName>
        <fullName evidence="12">trypsin</fullName>
        <ecNumber evidence="12">3.4.21.4</ecNumber>
    </recommendedName>
</protein>
<dbReference type="GO" id="GO:0005576">
    <property type="term" value="C:extracellular region"/>
    <property type="evidence" value="ECO:0007669"/>
    <property type="project" value="UniProtKB-SubCell"/>
</dbReference>
<feature type="domain" description="Peptidase S1" evidence="15">
    <location>
        <begin position="49"/>
        <end position="274"/>
    </location>
</feature>
<evidence type="ECO:0000256" key="13">
    <source>
        <dbReference type="RuleBase" id="RU363034"/>
    </source>
</evidence>
<dbReference type="EnsemblMetazoa" id="AMEM019233-RA">
    <property type="protein sequence ID" value="AMEM019233-PA"/>
    <property type="gene ID" value="AMEM019233"/>
</dbReference>
<dbReference type="EC" id="3.4.21.4" evidence="12"/>
<feature type="signal peptide" evidence="14">
    <location>
        <begin position="1"/>
        <end position="21"/>
    </location>
</feature>
<evidence type="ECO:0000256" key="6">
    <source>
        <dbReference type="ARBA" id="ARBA00022801"/>
    </source>
</evidence>
<dbReference type="STRING" id="30066.A0A1Y9IS50"/>
<keyword evidence="6 13" id="KW-0378">Hydrolase</keyword>
<dbReference type="CDD" id="cd00190">
    <property type="entry name" value="Tryp_SPc"/>
    <property type="match status" value="1"/>
</dbReference>
<comment type="subcellular location">
    <subcellularLocation>
        <location evidence="1">Secreted</location>
    </subcellularLocation>
</comment>
<dbReference type="GO" id="GO:0007586">
    <property type="term" value="P:digestion"/>
    <property type="evidence" value="ECO:0007669"/>
    <property type="project" value="UniProtKB-KW"/>
</dbReference>
<dbReference type="RefSeq" id="XP_041779067.1">
    <property type="nucleotide sequence ID" value="XM_041923133.1"/>
</dbReference>
<dbReference type="VEuPathDB" id="VectorBase:AMEM019233"/>
<dbReference type="Pfam" id="PF00089">
    <property type="entry name" value="Trypsin"/>
    <property type="match status" value="1"/>
</dbReference>
<evidence type="ECO:0000256" key="4">
    <source>
        <dbReference type="ARBA" id="ARBA00022729"/>
    </source>
</evidence>
<comment type="similarity">
    <text evidence="10">Belongs to the peptidase S1 family. CLIP subfamily.</text>
</comment>
<dbReference type="SMART" id="SM00020">
    <property type="entry name" value="Tryp_SPc"/>
    <property type="match status" value="1"/>
</dbReference>
<dbReference type="KEGG" id="amer:121597401"/>
<dbReference type="GO" id="GO:0004252">
    <property type="term" value="F:serine-type endopeptidase activity"/>
    <property type="evidence" value="ECO:0007669"/>
    <property type="project" value="UniProtKB-EC"/>
</dbReference>
<sequence length="275" mass="29612">MSNKITILLAVLLAVVACAQAHASHQRRVPYPLPRFLPRPHHTVSNHRIVGGFEIDVAETPYQVSLQRSKRHICGGSVLSGKWILTAAHCTDGSQPESLTVRLGSSRHASGGSVIHVARIVQHPDYDQETIDYDYSLLELESVLTFSNKVQPIALPEQDEAVEDGIMTIVSGWGSTKSATESNAILRAANVPTVNQDECSQAYHKSEGITDRMLCAGYQQGGKDACQGDSGGPLVAEDKLIGVVSWGAGCAQPGYPGVYARVAVVRDWIRETCGV</sequence>
<dbReference type="VEuPathDB" id="VectorBase:AMEM21_002242"/>
<dbReference type="PROSITE" id="PS50240">
    <property type="entry name" value="TRYPSIN_DOM"/>
    <property type="match status" value="1"/>
</dbReference>
<evidence type="ECO:0000256" key="2">
    <source>
        <dbReference type="ARBA" id="ARBA00022525"/>
    </source>
</evidence>
<keyword evidence="9" id="KW-1015">Disulfide bond</keyword>
<dbReference type="InterPro" id="IPR009003">
    <property type="entry name" value="Peptidase_S1_PA"/>
</dbReference>
<evidence type="ECO:0000259" key="15">
    <source>
        <dbReference type="PROSITE" id="PS50240"/>
    </source>
</evidence>
<dbReference type="PANTHER" id="PTHR24276:SF97">
    <property type="entry name" value="GH13245P2-RELATED"/>
    <property type="match status" value="1"/>
</dbReference>
<evidence type="ECO:0000256" key="5">
    <source>
        <dbReference type="ARBA" id="ARBA00022757"/>
    </source>
</evidence>
<name>A0A1Y9IS50_ANOME</name>
<feature type="chain" id="PRO_5011012575" description="trypsin" evidence="14">
    <location>
        <begin position="22"/>
        <end position="275"/>
    </location>
</feature>
<dbReference type="FunFam" id="2.40.10.10:FF:000077">
    <property type="entry name" value="Predicted protein"/>
    <property type="match status" value="1"/>
</dbReference>
<dbReference type="GO" id="GO:0006508">
    <property type="term" value="P:proteolysis"/>
    <property type="evidence" value="ECO:0007669"/>
    <property type="project" value="UniProtKB-KW"/>
</dbReference>
<dbReference type="GeneID" id="121597401"/>
<evidence type="ECO:0000256" key="11">
    <source>
        <dbReference type="ARBA" id="ARBA00036320"/>
    </source>
</evidence>
<dbReference type="PROSITE" id="PS51257">
    <property type="entry name" value="PROKAR_LIPOPROTEIN"/>
    <property type="match status" value="1"/>
</dbReference>
<evidence type="ECO:0000256" key="1">
    <source>
        <dbReference type="ARBA" id="ARBA00004613"/>
    </source>
</evidence>
<evidence type="ECO:0000313" key="17">
    <source>
        <dbReference type="Proteomes" id="UP000075903"/>
    </source>
</evidence>
<dbReference type="InterPro" id="IPR050430">
    <property type="entry name" value="Peptidase_S1"/>
</dbReference>
<dbReference type="InterPro" id="IPR001314">
    <property type="entry name" value="Peptidase_S1A"/>
</dbReference>
<proteinExistence type="inferred from homology"/>
<dbReference type="AlphaFoldDB" id="A0A1Y9IS50"/>
<evidence type="ECO:0000256" key="9">
    <source>
        <dbReference type="ARBA" id="ARBA00023157"/>
    </source>
</evidence>
<evidence type="ECO:0000256" key="12">
    <source>
        <dbReference type="ARBA" id="ARBA00038868"/>
    </source>
</evidence>